<dbReference type="InterPro" id="IPR004517">
    <property type="entry name" value="HisZ"/>
</dbReference>
<comment type="function">
    <text evidence="8 9">Required for the first step of histidine biosynthesis. May allow the feedback regulation of ATP phosphoribosyltransferase activity by histidine.</text>
</comment>
<keyword evidence="5 9" id="KW-0963">Cytoplasm</keyword>
<evidence type="ECO:0000256" key="2">
    <source>
        <dbReference type="ARBA" id="ARBA00004667"/>
    </source>
</evidence>
<dbReference type="GO" id="GO:0016757">
    <property type="term" value="F:glycosyltransferase activity"/>
    <property type="evidence" value="ECO:0007669"/>
    <property type="project" value="UniProtKB-KW"/>
</dbReference>
<comment type="subcellular location">
    <subcellularLocation>
        <location evidence="1 9">Cytoplasm</location>
    </subcellularLocation>
</comment>
<dbReference type="HAMAP" id="MF_00125">
    <property type="entry name" value="HisZ"/>
    <property type="match status" value="1"/>
</dbReference>
<sequence>MIYVQPNQVLKTNTSTCEKKNVFMSLLENRFQTYGYKEVKTPMFEPYDLYSTVDGLIQQKDMIKVIDSTGKVLVLRPDATIPLARMMAQYTEDKLKTSRYFYMMDVFRQTESKTNNYNHMQAGIECFGNASPGIDAEVLALSKHVFQDIGFPDFTLEIGHAGFIEEVLSKLSFQEMEWKQLKTYLQAKNKNDLQTFLIDKEIDNSMKEILLAIPDLYGTPESIIPKVKELSLTNQMKKAVVHLETIYQQLELYDMADHIVINFGLLNQMTYYSDIIFQGFIKGVGKPVLMGGRYDTLTEQFGMEIPAIGFACDIDLILNMWENSCPKEKNKDVVIHYDDQMKSIKNAYRLANELRRANWNVLCEHENEETSIGNNTNYIVCIQDKFIFQNKNKREIFPAIQDILKKLTQSNEI</sequence>
<comment type="pathway">
    <text evidence="2 9">Amino-acid biosynthesis; L-histidine biosynthesis; L-histidine from 5-phospho-alpha-D-ribose 1-diphosphate: step 1/9.</text>
</comment>
<dbReference type="PANTHER" id="PTHR43707">
    <property type="entry name" value="HISTIDYL-TRNA SYNTHETASE"/>
    <property type="match status" value="1"/>
</dbReference>
<evidence type="ECO:0000256" key="5">
    <source>
        <dbReference type="ARBA" id="ARBA00022490"/>
    </source>
</evidence>
<dbReference type="NCBIfam" id="TIGR00443">
    <property type="entry name" value="hisZ_biosyn_reg"/>
    <property type="match status" value="1"/>
</dbReference>
<dbReference type="UniPathway" id="UPA00031">
    <property type="reaction ID" value="UER00006"/>
</dbReference>
<keyword evidence="12" id="KW-0808">Transferase</keyword>
<keyword evidence="7 9" id="KW-0368">Histidine biosynthesis</keyword>
<feature type="binding site" evidence="10">
    <location>
        <begin position="78"/>
        <end position="80"/>
    </location>
    <ligand>
        <name>L-histidine</name>
        <dbReference type="ChEBI" id="CHEBI:57595"/>
    </ligand>
</feature>
<keyword evidence="12" id="KW-0328">Glycosyltransferase</keyword>
<dbReference type="PIRSF" id="PIRSF001549">
    <property type="entry name" value="His-tRNA_synth"/>
    <property type="match status" value="1"/>
</dbReference>
<dbReference type="GO" id="GO:0006427">
    <property type="term" value="P:histidyl-tRNA aminoacylation"/>
    <property type="evidence" value="ECO:0007669"/>
    <property type="project" value="TreeGrafter"/>
</dbReference>
<feature type="binding site" evidence="10">
    <location>
        <position position="121"/>
    </location>
    <ligand>
        <name>L-histidine</name>
        <dbReference type="ChEBI" id="CHEBI:57595"/>
    </ligand>
</feature>
<dbReference type="InterPro" id="IPR045864">
    <property type="entry name" value="aa-tRNA-synth_II/BPL/LPL"/>
</dbReference>
<evidence type="ECO:0000256" key="9">
    <source>
        <dbReference type="HAMAP-Rule" id="MF_00125"/>
    </source>
</evidence>
<name>A0A5C8NXJ2_9BACI</name>
<accession>A0A5C8NXJ2</accession>
<dbReference type="PANTHER" id="PTHR43707:SF6">
    <property type="entry name" value="ATP PHOSPHORIBOSYLTRANSFERASE REGULATORY SUBUNIT"/>
    <property type="match status" value="1"/>
</dbReference>
<comment type="subunit">
    <text evidence="9">Heteromultimer composed of HisG and HisZ subunits.</text>
</comment>
<feature type="binding site" evidence="10">
    <location>
        <position position="125"/>
    </location>
    <ligand>
        <name>L-histidine</name>
        <dbReference type="ChEBI" id="CHEBI:57595"/>
    </ligand>
</feature>
<reference evidence="12 13" key="1">
    <citation type="submission" date="2019-06" db="EMBL/GenBank/DDBJ databases">
        <title>Cerasibacillus sp. nov., isolated from maize field.</title>
        <authorList>
            <person name="Lin S.-Y."/>
            <person name="Tsai C.-F."/>
            <person name="Young C.-C."/>
        </authorList>
    </citation>
    <scope>NUCLEOTIDE SEQUENCE [LARGE SCALE GENOMIC DNA]</scope>
    <source>
        <strain evidence="12 13">CC-CFT480</strain>
    </source>
</reference>
<proteinExistence type="inferred from homology"/>
<dbReference type="RefSeq" id="WP_147666490.1">
    <property type="nucleotide sequence ID" value="NZ_VDUW01000003.1"/>
</dbReference>
<evidence type="ECO:0000259" key="11">
    <source>
        <dbReference type="Pfam" id="PF13393"/>
    </source>
</evidence>
<dbReference type="EMBL" id="VDUW01000003">
    <property type="protein sequence ID" value="TXL65820.1"/>
    <property type="molecule type" value="Genomic_DNA"/>
</dbReference>
<dbReference type="InterPro" id="IPR041715">
    <property type="entry name" value="HisRS-like_core"/>
</dbReference>
<dbReference type="InterPro" id="IPR004516">
    <property type="entry name" value="HisRS/HisZ"/>
</dbReference>
<feature type="binding site" evidence="10">
    <location>
        <position position="108"/>
    </location>
    <ligand>
        <name>L-histidine</name>
        <dbReference type="ChEBI" id="CHEBI:57595"/>
    </ligand>
</feature>
<dbReference type="GO" id="GO:0005737">
    <property type="term" value="C:cytoplasm"/>
    <property type="evidence" value="ECO:0007669"/>
    <property type="project" value="UniProtKB-SubCell"/>
</dbReference>
<dbReference type="GO" id="GO:0000105">
    <property type="term" value="P:L-histidine biosynthetic process"/>
    <property type="evidence" value="ECO:0007669"/>
    <property type="project" value="UniProtKB-UniRule"/>
</dbReference>
<dbReference type="Pfam" id="PF13393">
    <property type="entry name" value="tRNA-synt_His"/>
    <property type="match status" value="1"/>
</dbReference>
<organism evidence="12 13">
    <name type="scientific">Cerasibacillus terrae</name>
    <dbReference type="NCBI Taxonomy" id="2498845"/>
    <lineage>
        <taxon>Bacteria</taxon>
        <taxon>Bacillati</taxon>
        <taxon>Bacillota</taxon>
        <taxon>Bacilli</taxon>
        <taxon>Bacillales</taxon>
        <taxon>Bacillaceae</taxon>
        <taxon>Cerasibacillus</taxon>
    </lineage>
</organism>
<keyword evidence="6 9" id="KW-0028">Amino-acid biosynthesis</keyword>
<evidence type="ECO:0000313" key="13">
    <source>
        <dbReference type="Proteomes" id="UP000321574"/>
    </source>
</evidence>
<evidence type="ECO:0000313" key="12">
    <source>
        <dbReference type="EMBL" id="TXL65820.1"/>
    </source>
</evidence>
<evidence type="ECO:0000256" key="1">
    <source>
        <dbReference type="ARBA" id="ARBA00004496"/>
    </source>
</evidence>
<dbReference type="OrthoDB" id="9800814at2"/>
<dbReference type="SUPFAM" id="SSF55681">
    <property type="entry name" value="Class II aaRS and biotin synthetases"/>
    <property type="match status" value="1"/>
</dbReference>
<comment type="miscellaneous">
    <text evidence="9">This function is generally fulfilled by the C-terminal part of HisG, which is missing in some bacteria such as this one.</text>
</comment>
<dbReference type="GO" id="GO:0140096">
    <property type="term" value="F:catalytic activity, acting on a protein"/>
    <property type="evidence" value="ECO:0007669"/>
    <property type="project" value="UniProtKB-ARBA"/>
</dbReference>
<dbReference type="AlphaFoldDB" id="A0A5C8NXJ2"/>
<evidence type="ECO:0000256" key="8">
    <source>
        <dbReference type="ARBA" id="ARBA00025246"/>
    </source>
</evidence>
<evidence type="ECO:0000256" key="7">
    <source>
        <dbReference type="ARBA" id="ARBA00023102"/>
    </source>
</evidence>
<evidence type="ECO:0000256" key="10">
    <source>
        <dbReference type="PIRSR" id="PIRSR001549-1"/>
    </source>
</evidence>
<feature type="binding site" evidence="10">
    <location>
        <begin position="271"/>
        <end position="272"/>
    </location>
    <ligand>
        <name>L-histidine</name>
        <dbReference type="ChEBI" id="CHEBI:57595"/>
    </ligand>
</feature>
<keyword evidence="13" id="KW-1185">Reference proteome</keyword>
<dbReference type="Gene3D" id="3.30.930.10">
    <property type="entry name" value="Bira Bifunctional Protein, Domain 2"/>
    <property type="match status" value="1"/>
</dbReference>
<dbReference type="CDD" id="cd00773">
    <property type="entry name" value="HisRS-like_core"/>
    <property type="match status" value="1"/>
</dbReference>
<feature type="domain" description="Class II Histidinyl-tRNA synthetase (HisRS)-like catalytic core" evidence="11">
    <location>
        <begin position="19"/>
        <end position="315"/>
    </location>
</feature>
<dbReference type="Proteomes" id="UP000321574">
    <property type="component" value="Unassembled WGS sequence"/>
</dbReference>
<evidence type="ECO:0000256" key="4">
    <source>
        <dbReference type="ARBA" id="ARBA00020397"/>
    </source>
</evidence>
<gene>
    <name evidence="9 12" type="primary">hisZ</name>
    <name evidence="12" type="ORF">FHP05_06800</name>
</gene>
<comment type="similarity">
    <text evidence="3 9">Belongs to the class-II aminoacyl-tRNA synthetase family. HisZ subfamily.</text>
</comment>
<comment type="caution">
    <text evidence="12">The sequence shown here is derived from an EMBL/GenBank/DDBJ whole genome shotgun (WGS) entry which is preliminary data.</text>
</comment>
<evidence type="ECO:0000256" key="3">
    <source>
        <dbReference type="ARBA" id="ARBA00005539"/>
    </source>
</evidence>
<dbReference type="GO" id="GO:0004821">
    <property type="term" value="F:histidine-tRNA ligase activity"/>
    <property type="evidence" value="ECO:0007669"/>
    <property type="project" value="TreeGrafter"/>
</dbReference>
<evidence type="ECO:0000256" key="6">
    <source>
        <dbReference type="ARBA" id="ARBA00022605"/>
    </source>
</evidence>
<protein>
    <recommendedName>
        <fullName evidence="4 9">ATP phosphoribosyltransferase regulatory subunit</fullName>
    </recommendedName>
</protein>